<evidence type="ECO:0000313" key="2">
    <source>
        <dbReference type="Proteomes" id="UP000789702"/>
    </source>
</evidence>
<evidence type="ECO:0000313" key="1">
    <source>
        <dbReference type="EMBL" id="CAG8605816.1"/>
    </source>
</evidence>
<name>A0ACA9MRL0_9GLOM</name>
<dbReference type="Proteomes" id="UP000789702">
    <property type="component" value="Unassembled WGS sequence"/>
</dbReference>
<comment type="caution">
    <text evidence="1">The sequence shown here is derived from an EMBL/GenBank/DDBJ whole genome shotgun (WGS) entry which is preliminary data.</text>
</comment>
<proteinExistence type="predicted"/>
<sequence>CDYDLNHMVQTVNDVNEEYLIKNWINLWESRLVDTIQVRAISDIEKIKSCRSFAGTILISSLSISDLVIPCIQNFEGTIDINSNGNIRRISLPNLVSATRISISNQAMLTTLEFPSIQKIDTLTIKKLPNLADLSFSSMLNETKNLEISETGARGILVLKVNKMSNLRVENNKQLEYLQAPNMESINTIYLTENGKGKFDFTAPYLSNVNDLTVKSVGSLSLPSLSMVSNNFVASENSFSSLSLQNLRSITGAMTIDRNQYLNSTNFPELQTIGSSLVISNNPSLEKINGFPKLERIGGSADITGSFSELEASKLNEIKGGINVQTKSERFRCEAVVKLKNEGVVKGDTTVCLSGIKEPKGVLAQPQTGFPVINKTVGGETNKGTTTNTSSTKNKTLLHSDGTKHKINNFDVLCRILIALIIVYNFYEI</sequence>
<gene>
    <name evidence="1" type="ORF">DHETER_LOCUS7434</name>
</gene>
<dbReference type="EMBL" id="CAJVPU010010459">
    <property type="protein sequence ID" value="CAG8605816.1"/>
    <property type="molecule type" value="Genomic_DNA"/>
</dbReference>
<accession>A0ACA9MRL0</accession>
<organism evidence="1 2">
    <name type="scientific">Dentiscutata heterogama</name>
    <dbReference type="NCBI Taxonomy" id="1316150"/>
    <lineage>
        <taxon>Eukaryota</taxon>
        <taxon>Fungi</taxon>
        <taxon>Fungi incertae sedis</taxon>
        <taxon>Mucoromycota</taxon>
        <taxon>Glomeromycotina</taxon>
        <taxon>Glomeromycetes</taxon>
        <taxon>Diversisporales</taxon>
        <taxon>Gigasporaceae</taxon>
        <taxon>Dentiscutata</taxon>
    </lineage>
</organism>
<feature type="non-terminal residue" evidence="1">
    <location>
        <position position="1"/>
    </location>
</feature>
<reference evidence="1" key="1">
    <citation type="submission" date="2021-06" db="EMBL/GenBank/DDBJ databases">
        <authorList>
            <person name="Kallberg Y."/>
            <person name="Tangrot J."/>
            <person name="Rosling A."/>
        </authorList>
    </citation>
    <scope>NUCLEOTIDE SEQUENCE</scope>
    <source>
        <strain evidence="1">IL203A</strain>
    </source>
</reference>
<keyword evidence="2" id="KW-1185">Reference proteome</keyword>
<protein>
    <submittedName>
        <fullName evidence="1">15281_t:CDS:1</fullName>
    </submittedName>
</protein>